<feature type="signal peptide" evidence="1">
    <location>
        <begin position="1"/>
        <end position="21"/>
    </location>
</feature>
<dbReference type="EMBL" id="JACOFW010000016">
    <property type="protein sequence ID" value="MBC3808463.1"/>
    <property type="molecule type" value="Genomic_DNA"/>
</dbReference>
<feature type="chain" id="PRO_5047012704" evidence="1">
    <location>
        <begin position="22"/>
        <end position="204"/>
    </location>
</feature>
<evidence type="ECO:0000313" key="3">
    <source>
        <dbReference type="Proteomes" id="UP000648257"/>
    </source>
</evidence>
<name>A0ABR6X737_9BURK</name>
<reference evidence="2 3" key="1">
    <citation type="submission" date="2020-08" db="EMBL/GenBank/DDBJ databases">
        <title>Novel species isolated from subtropical streams in China.</title>
        <authorList>
            <person name="Lu H."/>
        </authorList>
    </citation>
    <scope>NUCLEOTIDE SEQUENCE [LARGE SCALE GENOMIC DNA]</scope>
    <source>
        <strain evidence="2 3">KACC 16656</strain>
    </source>
</reference>
<keyword evidence="1" id="KW-0732">Signal</keyword>
<keyword evidence="3" id="KW-1185">Reference proteome</keyword>
<dbReference type="RefSeq" id="WP_186923537.1">
    <property type="nucleotide sequence ID" value="NZ_JACOFW010000016.1"/>
</dbReference>
<dbReference type="Proteomes" id="UP000648257">
    <property type="component" value="Unassembled WGS sequence"/>
</dbReference>
<organism evidence="2 3">
    <name type="scientific">Undibacterium seohonense</name>
    <dbReference type="NCBI Taxonomy" id="1344950"/>
    <lineage>
        <taxon>Bacteria</taxon>
        <taxon>Pseudomonadati</taxon>
        <taxon>Pseudomonadota</taxon>
        <taxon>Betaproteobacteria</taxon>
        <taxon>Burkholderiales</taxon>
        <taxon>Oxalobacteraceae</taxon>
        <taxon>Undibacterium</taxon>
    </lineage>
</organism>
<gene>
    <name evidence="2" type="ORF">H8K52_14045</name>
</gene>
<sequence>MRWKTYLSLLSLCCVSTFALGQDQSKGDATPTTVTGKAIFSFGGLHLNIIPAEIKANLPHSYFDAQDQSITVHINQADAKDNVNFAVIFLHNKKPHYALLPIVRHFDKPMPDAFMRKTSNTNPPCEPTLQKLTKLYGKPYGPFDGREEGLLYQDYVWENKTDKMIYSCARYAAEKSKKTFAWLVKFAQNGAGQCRRDSCIDPPR</sequence>
<evidence type="ECO:0000256" key="1">
    <source>
        <dbReference type="SAM" id="SignalP"/>
    </source>
</evidence>
<evidence type="ECO:0000313" key="2">
    <source>
        <dbReference type="EMBL" id="MBC3808463.1"/>
    </source>
</evidence>
<accession>A0ABR6X737</accession>
<protein>
    <submittedName>
        <fullName evidence="2">Uncharacterized protein</fullName>
    </submittedName>
</protein>
<comment type="caution">
    <text evidence="2">The sequence shown here is derived from an EMBL/GenBank/DDBJ whole genome shotgun (WGS) entry which is preliminary data.</text>
</comment>
<proteinExistence type="predicted"/>